<dbReference type="InterPro" id="IPR000873">
    <property type="entry name" value="AMP-dep_synth/lig_dom"/>
</dbReference>
<keyword evidence="3 5" id="KW-0547">Nucleotide-binding</keyword>
<dbReference type="NCBIfam" id="TIGR02188">
    <property type="entry name" value="Ac_CoA_lig_AcsA"/>
    <property type="match status" value="1"/>
</dbReference>
<feature type="chain" id="PRO_5040904320" description="Acetyl-coenzyme A synthetase" evidence="6">
    <location>
        <begin position="20"/>
        <end position="683"/>
    </location>
</feature>
<evidence type="ECO:0000259" key="9">
    <source>
        <dbReference type="Pfam" id="PF16177"/>
    </source>
</evidence>
<evidence type="ECO:0000256" key="6">
    <source>
        <dbReference type="SAM" id="SignalP"/>
    </source>
</evidence>
<evidence type="ECO:0000313" key="10">
    <source>
        <dbReference type="EMBL" id="GMH55778.1"/>
    </source>
</evidence>
<keyword evidence="2 5" id="KW-0436">Ligase</keyword>
<dbReference type="CDD" id="cd05966">
    <property type="entry name" value="ACS"/>
    <property type="match status" value="1"/>
</dbReference>
<evidence type="ECO:0000256" key="3">
    <source>
        <dbReference type="ARBA" id="ARBA00022741"/>
    </source>
</evidence>
<dbReference type="PANTHER" id="PTHR24095">
    <property type="entry name" value="ACETYL-COENZYME A SYNTHETASE"/>
    <property type="match status" value="1"/>
</dbReference>
<evidence type="ECO:0000256" key="2">
    <source>
        <dbReference type="ARBA" id="ARBA00022598"/>
    </source>
</evidence>
<dbReference type="PROSITE" id="PS00455">
    <property type="entry name" value="AMP_BINDING"/>
    <property type="match status" value="1"/>
</dbReference>
<dbReference type="GO" id="GO:0005524">
    <property type="term" value="F:ATP binding"/>
    <property type="evidence" value="ECO:0007669"/>
    <property type="project" value="UniProtKB-UniRule"/>
</dbReference>
<comment type="caution">
    <text evidence="10">The sequence shown here is derived from an EMBL/GenBank/DDBJ whole genome shotgun (WGS) entry which is preliminary data.</text>
</comment>
<evidence type="ECO:0000313" key="11">
    <source>
        <dbReference type="Proteomes" id="UP001165085"/>
    </source>
</evidence>
<dbReference type="InterPro" id="IPR025110">
    <property type="entry name" value="AMP-bd_C"/>
</dbReference>
<comment type="similarity">
    <text evidence="1 5">Belongs to the ATP-dependent AMP-binding enzyme family.</text>
</comment>
<dbReference type="Pfam" id="PF16177">
    <property type="entry name" value="ACAS_N"/>
    <property type="match status" value="1"/>
</dbReference>
<dbReference type="Gene3D" id="3.30.300.30">
    <property type="match status" value="1"/>
</dbReference>
<accession>A0A9W6ZRF9</accession>
<feature type="domain" description="AMP-dependent synthetase/ligase" evidence="7">
    <location>
        <begin position="121"/>
        <end position="509"/>
    </location>
</feature>
<evidence type="ECO:0000256" key="5">
    <source>
        <dbReference type="RuleBase" id="RU361147"/>
    </source>
</evidence>
<reference evidence="11" key="1">
    <citation type="journal article" date="2023" name="Commun. Biol.">
        <title>Genome analysis of Parmales, the sister group of diatoms, reveals the evolutionary specialization of diatoms from phago-mixotrophs to photoautotrophs.</title>
        <authorList>
            <person name="Ban H."/>
            <person name="Sato S."/>
            <person name="Yoshikawa S."/>
            <person name="Yamada K."/>
            <person name="Nakamura Y."/>
            <person name="Ichinomiya M."/>
            <person name="Sato N."/>
            <person name="Blanc-Mathieu R."/>
            <person name="Endo H."/>
            <person name="Kuwata A."/>
            <person name="Ogata H."/>
        </authorList>
    </citation>
    <scope>NUCLEOTIDE SEQUENCE [LARGE SCALE GENOMIC DNA]</scope>
    <source>
        <strain evidence="11">NIES 3701</strain>
    </source>
</reference>
<comment type="catalytic activity">
    <reaction evidence="5">
        <text>acetate + ATP + CoA = acetyl-CoA + AMP + diphosphate</text>
        <dbReference type="Rhea" id="RHEA:23176"/>
        <dbReference type="ChEBI" id="CHEBI:30089"/>
        <dbReference type="ChEBI" id="CHEBI:30616"/>
        <dbReference type="ChEBI" id="CHEBI:33019"/>
        <dbReference type="ChEBI" id="CHEBI:57287"/>
        <dbReference type="ChEBI" id="CHEBI:57288"/>
        <dbReference type="ChEBI" id="CHEBI:456215"/>
        <dbReference type="EC" id="6.2.1.1"/>
    </reaction>
</comment>
<dbReference type="GO" id="GO:0003987">
    <property type="term" value="F:acetate-CoA ligase activity"/>
    <property type="evidence" value="ECO:0007669"/>
    <property type="project" value="UniProtKB-UniRule"/>
</dbReference>
<dbReference type="InterPro" id="IPR011904">
    <property type="entry name" value="Ac_CoA_lig"/>
</dbReference>
<dbReference type="Proteomes" id="UP001165085">
    <property type="component" value="Unassembled WGS sequence"/>
</dbReference>
<dbReference type="Pfam" id="PF00501">
    <property type="entry name" value="AMP-binding"/>
    <property type="match status" value="1"/>
</dbReference>
<proteinExistence type="inferred from homology"/>
<dbReference type="PANTHER" id="PTHR24095:SF14">
    <property type="entry name" value="ACETYL-COENZYME A SYNTHETASE 1"/>
    <property type="match status" value="1"/>
</dbReference>
<organism evidence="10 11">
    <name type="scientific">Triparma strigata</name>
    <dbReference type="NCBI Taxonomy" id="1606541"/>
    <lineage>
        <taxon>Eukaryota</taxon>
        <taxon>Sar</taxon>
        <taxon>Stramenopiles</taxon>
        <taxon>Ochrophyta</taxon>
        <taxon>Bolidophyceae</taxon>
        <taxon>Parmales</taxon>
        <taxon>Triparmaceae</taxon>
        <taxon>Triparma</taxon>
    </lineage>
</organism>
<dbReference type="GO" id="GO:0019427">
    <property type="term" value="P:acetyl-CoA biosynthetic process from acetate"/>
    <property type="evidence" value="ECO:0007669"/>
    <property type="project" value="InterPro"/>
</dbReference>
<feature type="domain" description="Acetyl-coenzyme A synthetase N-terminal" evidence="9">
    <location>
        <begin position="71"/>
        <end position="114"/>
    </location>
</feature>
<dbReference type="FunFam" id="3.40.50.12780:FF:000001">
    <property type="entry name" value="Acetyl-coenzyme A synthetase"/>
    <property type="match status" value="1"/>
</dbReference>
<dbReference type="EMBL" id="BRXY01000036">
    <property type="protein sequence ID" value="GMH55778.1"/>
    <property type="molecule type" value="Genomic_DNA"/>
</dbReference>
<name>A0A9W6ZRF9_9STRA</name>
<keyword evidence="4 5" id="KW-0067">ATP-binding</keyword>
<protein>
    <recommendedName>
        <fullName evidence="5">Acetyl-coenzyme A synthetase</fullName>
        <ecNumber evidence="5">6.2.1.1</ecNumber>
    </recommendedName>
</protein>
<evidence type="ECO:0000259" key="7">
    <source>
        <dbReference type="Pfam" id="PF00501"/>
    </source>
</evidence>
<dbReference type="Pfam" id="PF13193">
    <property type="entry name" value="AMP-binding_C"/>
    <property type="match status" value="1"/>
</dbReference>
<evidence type="ECO:0000259" key="8">
    <source>
        <dbReference type="Pfam" id="PF13193"/>
    </source>
</evidence>
<dbReference type="InterPro" id="IPR032387">
    <property type="entry name" value="ACAS_N"/>
</dbReference>
<keyword evidence="6" id="KW-0732">Signal</keyword>
<dbReference type="OrthoDB" id="1706066at2759"/>
<sequence length="683" mass="74280">MRTASLALALTLALQSAYSFSFPAVHSQRVCGVTGASSLPSFRCNAVGSSKTFLKSSKNWEVDHQASLTPKYWGDLARKNLDWFKDFSITTSGGFESGDVKWFEDGQLNACYNALDRHILAGKGDKVAIIYEADEAGDVTEMTYKQTLDRVSQIANMMKSEGVKKGDVVTVYMPMTPDVILTMLACARIGAVHSVVFAGFSEDAIADRIAAANSKFVFTTNVGLRGGKTIKLKQTVDNAIAKDRAKAIVEKVFLFKRTEEEVNFVEGRDIWADELLAKQSTTCEAEVMDAEDPLFILYTSGSTGSPKGILHTTGGYSLYAMHTTKTSFDLRDDDIYACVADAGWITGHTYICYGPLLNGATTTVFESTPLYPDEGRYWDMVERLKINVFYTAPTAIRSLMRFGDESPKKYDLSSLRVLGSVGEPINPAAWDWYHNVIGGGKATVVDTYWQTETGGHVACNLPGIHVAKAGSCRGGTYGIDMGILDPQTGEEQVGNDVDGVLVIKKPWPGMARTVLGDHERFMTTYLKPYPGNYFAGDGARRDEDGYIWVTGRTDDVINSSGHRIGSAEVESALVATDEVAQAAVVGFPHDIKGEGIACYVTLNNGVEMSDDMKKSLKMAVRSSIGPFATPDMIINAPALPMTRSGKIMRRILRKIAGGENEFGDTSTLADPSCVPVLVENARN</sequence>
<dbReference type="AlphaFoldDB" id="A0A9W6ZRF9"/>
<dbReference type="InterPro" id="IPR045851">
    <property type="entry name" value="AMP-bd_C_sf"/>
</dbReference>
<dbReference type="SUPFAM" id="SSF56801">
    <property type="entry name" value="Acetyl-CoA synthetase-like"/>
    <property type="match status" value="1"/>
</dbReference>
<gene>
    <name evidence="10" type="ORF">TrST_g2428</name>
</gene>
<evidence type="ECO:0000256" key="4">
    <source>
        <dbReference type="ARBA" id="ARBA00022840"/>
    </source>
</evidence>
<dbReference type="EC" id="6.2.1.1" evidence="5"/>
<dbReference type="InterPro" id="IPR042099">
    <property type="entry name" value="ANL_N_sf"/>
</dbReference>
<evidence type="ECO:0000256" key="1">
    <source>
        <dbReference type="ARBA" id="ARBA00006432"/>
    </source>
</evidence>
<dbReference type="NCBIfam" id="NF001208">
    <property type="entry name" value="PRK00174.1"/>
    <property type="match status" value="1"/>
</dbReference>
<keyword evidence="11" id="KW-1185">Reference proteome</keyword>
<feature type="domain" description="AMP-binding enzyme C-terminal" evidence="8">
    <location>
        <begin position="568"/>
        <end position="646"/>
    </location>
</feature>
<dbReference type="Gene3D" id="3.40.50.12780">
    <property type="entry name" value="N-terminal domain of ligase-like"/>
    <property type="match status" value="1"/>
</dbReference>
<feature type="signal peptide" evidence="6">
    <location>
        <begin position="1"/>
        <end position="19"/>
    </location>
</feature>
<dbReference type="InterPro" id="IPR020845">
    <property type="entry name" value="AMP-binding_CS"/>
</dbReference>
<dbReference type="GO" id="GO:0016208">
    <property type="term" value="F:AMP binding"/>
    <property type="evidence" value="ECO:0007669"/>
    <property type="project" value="InterPro"/>
</dbReference>